<dbReference type="PANTHER" id="PTHR43737:SF1">
    <property type="entry name" value="DUF1501 DOMAIN-CONTAINING PROTEIN"/>
    <property type="match status" value="1"/>
</dbReference>
<dbReference type="PANTHER" id="PTHR43737">
    <property type="entry name" value="BLL7424 PROTEIN"/>
    <property type="match status" value="1"/>
</dbReference>
<evidence type="ECO:0000313" key="2">
    <source>
        <dbReference type="Proteomes" id="UP000319576"/>
    </source>
</evidence>
<name>A0A517XU96_9BACT</name>
<dbReference type="OrthoDB" id="127333at2"/>
<evidence type="ECO:0000313" key="1">
    <source>
        <dbReference type="EMBL" id="QDU21088.1"/>
    </source>
</evidence>
<dbReference type="Gene3D" id="3.40.720.10">
    <property type="entry name" value="Alkaline Phosphatase, subunit A"/>
    <property type="match status" value="1"/>
</dbReference>
<reference evidence="1 2" key="1">
    <citation type="submission" date="2019-02" db="EMBL/GenBank/DDBJ databases">
        <title>Deep-cultivation of Planctomycetes and their phenomic and genomic characterization uncovers novel biology.</title>
        <authorList>
            <person name="Wiegand S."/>
            <person name="Jogler M."/>
            <person name="Boedeker C."/>
            <person name="Pinto D."/>
            <person name="Vollmers J."/>
            <person name="Rivas-Marin E."/>
            <person name="Kohn T."/>
            <person name="Peeters S.H."/>
            <person name="Heuer A."/>
            <person name="Rast P."/>
            <person name="Oberbeckmann S."/>
            <person name="Bunk B."/>
            <person name="Jeske O."/>
            <person name="Meyerdierks A."/>
            <person name="Storesund J.E."/>
            <person name="Kallscheuer N."/>
            <person name="Luecker S."/>
            <person name="Lage O.M."/>
            <person name="Pohl T."/>
            <person name="Merkel B.J."/>
            <person name="Hornburger P."/>
            <person name="Mueller R.-W."/>
            <person name="Bruemmer F."/>
            <person name="Labrenz M."/>
            <person name="Spormann A.M."/>
            <person name="Op den Camp H."/>
            <person name="Overmann J."/>
            <person name="Amann R."/>
            <person name="Jetten M.S.M."/>
            <person name="Mascher T."/>
            <person name="Medema M.H."/>
            <person name="Devos D.P."/>
            <person name="Kaster A.-K."/>
            <person name="Ovreas L."/>
            <person name="Rohde M."/>
            <person name="Galperin M.Y."/>
            <person name="Jogler C."/>
        </authorList>
    </citation>
    <scope>NUCLEOTIDE SEQUENCE [LARGE SCALE GENOMIC DNA]</scope>
    <source>
        <strain evidence="1 2">ETA_A1</strain>
    </source>
</reference>
<keyword evidence="2" id="KW-1185">Reference proteome</keyword>
<dbReference type="PROSITE" id="PS51318">
    <property type="entry name" value="TAT"/>
    <property type="match status" value="1"/>
</dbReference>
<dbReference type="InterPro" id="IPR017850">
    <property type="entry name" value="Alkaline_phosphatase_core_sf"/>
</dbReference>
<dbReference type="Pfam" id="PF07394">
    <property type="entry name" value="DUF1501"/>
    <property type="match status" value="1"/>
</dbReference>
<sequence length="440" mass="48028">MLNLRTGTTADCTGLSRRSFLQVGGLAAFGLGLPAYLRAKSQAPAAARAKKCILLWMQGGPSHHDSFDPKPDAPAEVRGEFGTVPTTLPGVRFADPLPMLARQSDRLAVIRGHDPQNGSHGVADHLMMSGHKFNPSLPFPTFGSVVAKERGYVNGMLPFVQLGRAVDRRFNGGVAGFLGDEFNPFEVHEDPSAAVFRVRDLSVGTDAERARLDRRYGMLAELENYQRAAENDPGVLRARDEFYERAHGIITSPAAKRAFAVNEEPERVRERYGKNMFGQQCLLARRLVEAGVQFVTVTDGGWDTHTNNFRSLKDRLLPRVDRGLSALLDDLAARGQLDDTLVVWFGDFGRTPKVNPTAGRDHWSTAGCALMAGGGLKVGQVVGRTNALGEYVTDNPVRPSDIAATIYTTLGVNLHTWYRAQDGRPIELCPEGKPVRDLVG</sequence>
<dbReference type="AlphaFoldDB" id="A0A517XU96"/>
<protein>
    <submittedName>
        <fullName evidence="1">Sulfatase</fullName>
    </submittedName>
</protein>
<dbReference type="InterPro" id="IPR010869">
    <property type="entry name" value="DUF1501"/>
</dbReference>
<dbReference type="SUPFAM" id="SSF53649">
    <property type="entry name" value="Alkaline phosphatase-like"/>
    <property type="match status" value="1"/>
</dbReference>
<dbReference type="Proteomes" id="UP000319576">
    <property type="component" value="Chromosome"/>
</dbReference>
<gene>
    <name evidence="1" type="ORF">ETAA1_30530</name>
</gene>
<organism evidence="1 2">
    <name type="scientific">Urbifossiella limnaea</name>
    <dbReference type="NCBI Taxonomy" id="2528023"/>
    <lineage>
        <taxon>Bacteria</taxon>
        <taxon>Pseudomonadati</taxon>
        <taxon>Planctomycetota</taxon>
        <taxon>Planctomycetia</taxon>
        <taxon>Gemmatales</taxon>
        <taxon>Gemmataceae</taxon>
        <taxon>Urbifossiella</taxon>
    </lineage>
</organism>
<dbReference type="RefSeq" id="WP_145239757.1">
    <property type="nucleotide sequence ID" value="NZ_CP036273.1"/>
</dbReference>
<accession>A0A517XU96</accession>
<dbReference type="EMBL" id="CP036273">
    <property type="protein sequence ID" value="QDU21088.1"/>
    <property type="molecule type" value="Genomic_DNA"/>
</dbReference>
<dbReference type="KEGG" id="uli:ETAA1_30530"/>
<dbReference type="InterPro" id="IPR006311">
    <property type="entry name" value="TAT_signal"/>
</dbReference>
<proteinExistence type="predicted"/>